<dbReference type="Proteomes" id="UP000078240">
    <property type="component" value="Unassembled WGS sequence"/>
</dbReference>
<dbReference type="EMBL" id="LCWV01000016">
    <property type="protein sequence ID" value="PWI67992.1"/>
    <property type="molecule type" value="Genomic_DNA"/>
</dbReference>
<evidence type="ECO:0000313" key="15">
    <source>
        <dbReference type="Proteomes" id="UP000245956"/>
    </source>
</evidence>
<comment type="similarity">
    <text evidence="1">Belongs to the TYW3 family.</text>
</comment>
<organism evidence="12 14">
    <name type="scientific">Purpureocillium lilacinum</name>
    <name type="common">Paecilomyces lilacinus</name>
    <dbReference type="NCBI Taxonomy" id="33203"/>
    <lineage>
        <taxon>Eukaryota</taxon>
        <taxon>Fungi</taxon>
        <taxon>Dikarya</taxon>
        <taxon>Ascomycota</taxon>
        <taxon>Pezizomycotina</taxon>
        <taxon>Sordariomycetes</taxon>
        <taxon>Hypocreomycetidae</taxon>
        <taxon>Hypocreales</taxon>
        <taxon>Ophiocordycipitaceae</taxon>
        <taxon>Purpureocillium</taxon>
    </lineage>
</organism>
<evidence type="ECO:0000313" key="11">
    <source>
        <dbReference type="EMBL" id="KAK4081502.1"/>
    </source>
</evidence>
<dbReference type="GO" id="GO:0008168">
    <property type="term" value="F:methyltransferase activity"/>
    <property type="evidence" value="ECO:0007669"/>
    <property type="project" value="UniProtKB-KW"/>
</dbReference>
<feature type="region of interest" description="Disordered" evidence="9">
    <location>
        <begin position="285"/>
        <end position="335"/>
    </location>
</feature>
<sequence length="335" mass="36717">MQRRSLPAPAPSFREKKTKILQQLGVPDAEYFDASPKGSVDEGIRDLIDEINRAEGFVTTSSCAGRVSVFLEGRKGAAAANTGPGLEVDNDVVRDDELVRQPRQREQVAGVGGKGAGGTWLHVSHEPVACDTDEKFNAWVTGLGFTADDESIPSSRSRASTERRLIHFKFEPMILHILTSSLTHAQLILRAALQAGFRESGAINIVDASSDGQSATPIVAVRSMGLGFESLLGYDDALAGGQWQRRRLVDAGYLRTVLDIGNERFSENAKRIARFRESFRLALRDPEPRKNPAGGEWEDAAQRKERMRAEGLKRKAELEAAKSQKSAAEETDEFP</sequence>
<evidence type="ECO:0000256" key="3">
    <source>
        <dbReference type="ARBA" id="ARBA00022603"/>
    </source>
</evidence>
<evidence type="ECO:0000256" key="1">
    <source>
        <dbReference type="ARBA" id="ARBA00008569"/>
    </source>
</evidence>
<proteinExistence type="inferred from homology"/>
<dbReference type="SUPFAM" id="SSF111278">
    <property type="entry name" value="SSo0622-like"/>
    <property type="match status" value="1"/>
</dbReference>
<keyword evidence="4" id="KW-0808">Transferase</keyword>
<evidence type="ECO:0000256" key="5">
    <source>
        <dbReference type="ARBA" id="ARBA00022691"/>
    </source>
</evidence>
<evidence type="ECO:0000259" key="10">
    <source>
        <dbReference type="Pfam" id="PF02676"/>
    </source>
</evidence>
<evidence type="ECO:0000256" key="6">
    <source>
        <dbReference type="ARBA" id="ARBA00022694"/>
    </source>
</evidence>
<evidence type="ECO:0000256" key="7">
    <source>
        <dbReference type="ARBA" id="ARBA00030554"/>
    </source>
</evidence>
<dbReference type="EMBL" id="LSBH01000002">
    <property type="protein sequence ID" value="OAQ85056.1"/>
    <property type="molecule type" value="Genomic_DNA"/>
</dbReference>
<comment type="catalytic activity">
    <reaction evidence="8">
        <text>4-demethyl-7-[(3S)-3-amino-3-carboxypropyl]wyosine(37) in tRNA(Phe) + S-adenosyl-L-methionine = 7-[(3S)-3-amino-3-carboxypropyl]wyosine(37) in tRNA(Phe) + S-adenosyl-L-homocysteine + H(+)</text>
        <dbReference type="Rhea" id="RHEA:36635"/>
        <dbReference type="Rhea" id="RHEA-COMP:10378"/>
        <dbReference type="Rhea" id="RHEA-COMP:10379"/>
        <dbReference type="ChEBI" id="CHEBI:15378"/>
        <dbReference type="ChEBI" id="CHEBI:57856"/>
        <dbReference type="ChEBI" id="CHEBI:59789"/>
        <dbReference type="ChEBI" id="CHEBI:73543"/>
        <dbReference type="ChEBI" id="CHEBI:73550"/>
        <dbReference type="EC" id="2.1.1.282"/>
    </reaction>
</comment>
<dbReference type="Pfam" id="PF02676">
    <property type="entry name" value="TYW3"/>
    <property type="match status" value="1"/>
</dbReference>
<evidence type="ECO:0000313" key="13">
    <source>
        <dbReference type="EMBL" id="PWI67992.1"/>
    </source>
</evidence>
<evidence type="ECO:0000256" key="2">
    <source>
        <dbReference type="ARBA" id="ARBA00012750"/>
    </source>
</evidence>
<feature type="domain" description="tRNA wybutosine-synthesizing protein" evidence="10">
    <location>
        <begin position="15"/>
        <end position="280"/>
    </location>
</feature>
<reference evidence="12 14" key="3">
    <citation type="submission" date="2016-01" db="EMBL/GenBank/DDBJ databases">
        <title>Biosynthesis of antibiotic leucinostatins and their inhibition on Phytophthora in bio-control Purpureocillium lilacinum.</title>
        <authorList>
            <person name="Wang G."/>
            <person name="Liu Z."/>
            <person name="Lin R."/>
            <person name="Li E."/>
            <person name="Mao Z."/>
            <person name="Ling J."/>
            <person name="Yin W."/>
            <person name="Xie B."/>
        </authorList>
    </citation>
    <scope>NUCLEOTIDE SEQUENCE [LARGE SCALE GENOMIC DNA]</scope>
    <source>
        <strain evidence="12">PLBJ-1</strain>
    </source>
</reference>
<feature type="compositionally biased region" description="Basic and acidic residues" evidence="9">
    <location>
        <begin position="300"/>
        <end position="322"/>
    </location>
</feature>
<keyword evidence="6" id="KW-0819">tRNA processing</keyword>
<protein>
    <recommendedName>
        <fullName evidence="2">tRNA(Phe) 7-[(3-amino-3-carboxypropyl)-4-demethylwyosine(37)-N(4)]-methyltransferase</fullName>
        <ecNumber evidence="2">2.1.1.282</ecNumber>
    </recommendedName>
    <alternativeName>
        <fullName evidence="7">tRNA(Phe) 7-((3-amino-3-carboxypropyl)-4-demethylwyosine(37)-N(4))-methyltransferase</fullName>
    </alternativeName>
</protein>
<accession>A0A179H4C9</accession>
<dbReference type="PANTHER" id="PTHR48418:SF1">
    <property type="entry name" value="TRNA WYBUTOSINE-SYNTHESIZING PROTEIN 3"/>
    <property type="match status" value="1"/>
</dbReference>
<keyword evidence="16" id="KW-1185">Reference proteome</keyword>
<dbReference type="Proteomes" id="UP000245956">
    <property type="component" value="Unassembled WGS sequence"/>
</dbReference>
<evidence type="ECO:0000256" key="4">
    <source>
        <dbReference type="ARBA" id="ARBA00022679"/>
    </source>
</evidence>
<gene>
    <name evidence="13" type="ORF">PCL_02393</name>
    <name evidence="11" type="ORF">Purlil1_11592</name>
    <name evidence="12" type="ORF">VFPBJ_03829</name>
</gene>
<dbReference type="EMBL" id="JAWRVI010000072">
    <property type="protein sequence ID" value="KAK4081502.1"/>
    <property type="molecule type" value="Genomic_DNA"/>
</dbReference>
<comment type="caution">
    <text evidence="12">The sequence shown here is derived from an EMBL/GenBank/DDBJ whole genome shotgun (WGS) entry which is preliminary data.</text>
</comment>
<evidence type="ECO:0000256" key="9">
    <source>
        <dbReference type="SAM" id="MobiDB-lite"/>
    </source>
</evidence>
<dbReference type="GO" id="GO:0008033">
    <property type="term" value="P:tRNA processing"/>
    <property type="evidence" value="ECO:0007669"/>
    <property type="project" value="UniProtKB-KW"/>
</dbReference>
<dbReference type="InterPro" id="IPR036602">
    <property type="entry name" value="tRNA_yW-synthesising-like_sf"/>
</dbReference>
<reference evidence="11" key="4">
    <citation type="submission" date="2023-11" db="EMBL/GenBank/DDBJ databases">
        <authorList>
            <person name="Beijen E."/>
            <person name="Ohm R.A."/>
        </authorList>
    </citation>
    <scope>NUCLEOTIDE SEQUENCE</scope>
    <source>
        <strain evidence="11">CBS 150709</strain>
    </source>
</reference>
<dbReference type="InterPro" id="IPR003827">
    <property type="entry name" value="tRNA_yW-synthesising"/>
</dbReference>
<dbReference type="GO" id="GO:0032259">
    <property type="term" value="P:methylation"/>
    <property type="evidence" value="ECO:0007669"/>
    <property type="project" value="UniProtKB-KW"/>
</dbReference>
<dbReference type="Gene3D" id="3.30.1960.10">
    <property type="entry name" value="tRNA wybutosine-synthesizing-like"/>
    <property type="match status" value="1"/>
</dbReference>
<reference evidence="13" key="1">
    <citation type="submission" date="2015-05" db="EMBL/GenBank/DDBJ databases">
        <authorList>
            <person name="Wang D.B."/>
            <person name="Wang M."/>
        </authorList>
    </citation>
    <scope>NUCLEOTIDE SEQUENCE</scope>
    <source>
        <strain evidence="13">36-1</strain>
    </source>
</reference>
<evidence type="ECO:0000256" key="8">
    <source>
        <dbReference type="ARBA" id="ARBA00049202"/>
    </source>
</evidence>
<evidence type="ECO:0000313" key="16">
    <source>
        <dbReference type="Proteomes" id="UP001287286"/>
    </source>
</evidence>
<keyword evidence="5" id="KW-0949">S-adenosyl-L-methionine</keyword>
<reference evidence="13 15" key="2">
    <citation type="journal article" date="2016" name="Front. Microbiol.">
        <title>Genome and transcriptome sequences reveal the specific parasitism of the nematophagous Purpureocillium lilacinum 36-1.</title>
        <authorList>
            <person name="Xie J."/>
            <person name="Li S."/>
            <person name="Mo C."/>
            <person name="Xiao X."/>
            <person name="Peng D."/>
            <person name="Wang G."/>
            <person name="Xiao Y."/>
        </authorList>
    </citation>
    <scope>NUCLEOTIDE SEQUENCE [LARGE SCALE GENOMIC DNA]</scope>
    <source>
        <strain evidence="13 15">36-1</strain>
    </source>
</reference>
<dbReference type="Proteomes" id="UP001287286">
    <property type="component" value="Unassembled WGS sequence"/>
</dbReference>
<evidence type="ECO:0000313" key="12">
    <source>
        <dbReference type="EMBL" id="OAQ85056.1"/>
    </source>
</evidence>
<reference evidence="11 16" key="5">
    <citation type="journal article" date="2024" name="Microbiol. Resour. Announc.">
        <title>Genome annotations for the ascomycete fungi Trichoderma harzianum, Trichoderma aggressivum, and Purpureocillium lilacinum.</title>
        <authorList>
            <person name="Beijen E.P.W."/>
            <person name="Ohm R.A."/>
        </authorList>
    </citation>
    <scope>NUCLEOTIDE SEQUENCE [LARGE SCALE GENOMIC DNA]</scope>
    <source>
        <strain evidence="11 16">CBS 150709</strain>
    </source>
</reference>
<dbReference type="EC" id="2.1.1.282" evidence="2"/>
<name>A0A179H4C9_PURLI</name>
<dbReference type="PANTHER" id="PTHR48418">
    <property type="entry name" value="TRNA WYBUTOSINE-SYNTHESIZING PROTEIN 3"/>
    <property type="match status" value="1"/>
</dbReference>
<dbReference type="AlphaFoldDB" id="A0A179H4C9"/>
<keyword evidence="3" id="KW-0489">Methyltransferase</keyword>
<evidence type="ECO:0000313" key="14">
    <source>
        <dbReference type="Proteomes" id="UP000078240"/>
    </source>
</evidence>